<dbReference type="Pfam" id="PF00132">
    <property type="entry name" value="Hexapep"/>
    <property type="match status" value="1"/>
</dbReference>
<keyword evidence="4" id="KW-0812">Transmembrane</keyword>
<dbReference type="SUPFAM" id="SSF51161">
    <property type="entry name" value="Trimeric LpxA-like enzymes"/>
    <property type="match status" value="1"/>
</dbReference>
<dbReference type="RefSeq" id="WP_270828079.1">
    <property type="nucleotide sequence ID" value="NZ_CAXTIO010000006.1"/>
</dbReference>
<dbReference type="InterPro" id="IPR018357">
    <property type="entry name" value="Hexapep_transf_CS"/>
</dbReference>
<evidence type="ECO:0000313" key="5">
    <source>
        <dbReference type="EMBL" id="MDC2742845.1"/>
    </source>
</evidence>
<gene>
    <name evidence="5" type="ORF">PO382_11480</name>
</gene>
<comment type="caution">
    <text evidence="5">The sequence shown here is derived from an EMBL/GenBank/DDBJ whole genome shotgun (WGS) entry which is preliminary data.</text>
</comment>
<dbReference type="InterPro" id="IPR001451">
    <property type="entry name" value="Hexapep"/>
</dbReference>
<dbReference type="EMBL" id="JAQNZF010000012">
    <property type="protein sequence ID" value="MDC2742845.1"/>
    <property type="molecule type" value="Genomic_DNA"/>
</dbReference>
<keyword evidence="1" id="KW-0808">Transferase</keyword>
<dbReference type="PANTHER" id="PTHR23416">
    <property type="entry name" value="SIALIC ACID SYNTHASE-RELATED"/>
    <property type="match status" value="1"/>
</dbReference>
<protein>
    <submittedName>
        <fullName evidence="5">Acyltransferase</fullName>
    </submittedName>
</protein>
<keyword evidence="4" id="KW-0472">Membrane</keyword>
<evidence type="ECO:0000256" key="3">
    <source>
        <dbReference type="ARBA" id="ARBA00023315"/>
    </source>
</evidence>
<dbReference type="Gene3D" id="2.160.10.10">
    <property type="entry name" value="Hexapeptide repeat proteins"/>
    <property type="match status" value="1"/>
</dbReference>
<dbReference type="Proteomes" id="UP001219389">
    <property type="component" value="Unassembled WGS sequence"/>
</dbReference>
<sequence>MKTVKEIIGKIRNMSMLSKIVFSLCNIFQYFFLLPGKVCGRLFNYAIHWHFKDIKGRIYHARQLKGLQYVKIDYGTILSRGIVLTAWDKYAGYDYTPSIQIGSHCRIGEYCHITACHSITIGNNVLTGRYVYISDNSHGKNIESELNTPPSLRPLYAKGPVVIGNNVWIGESARILSGVTIGDGAIIGANAVVTHDVPSGAVVGGVPAKVIKMMTLLD</sequence>
<dbReference type="AlphaFoldDB" id="A0AAW6HGN7"/>
<proteinExistence type="predicted"/>
<dbReference type="InterPro" id="IPR011004">
    <property type="entry name" value="Trimer_LpxA-like_sf"/>
</dbReference>
<reference evidence="5" key="1">
    <citation type="submission" date="2022-10" db="EMBL/GenBank/DDBJ databases">
        <title>Human gut microbiome strain richness.</title>
        <authorList>
            <person name="Chen-Liaw A."/>
        </authorList>
    </citation>
    <scope>NUCLEOTIDE SEQUENCE</scope>
    <source>
        <strain evidence="5">BSD2780120875st1_E1_BSD2780120875_150330</strain>
    </source>
</reference>
<evidence type="ECO:0000256" key="1">
    <source>
        <dbReference type="ARBA" id="ARBA00022679"/>
    </source>
</evidence>
<name>A0AAW6HGN7_BACOV</name>
<accession>A0AAW6HGN7</accession>
<dbReference type="PANTHER" id="PTHR23416:SF78">
    <property type="entry name" value="LIPOPOLYSACCHARIDE BIOSYNTHESIS O-ACETYL TRANSFERASE WBBJ-RELATED"/>
    <property type="match status" value="1"/>
</dbReference>
<dbReference type="GO" id="GO:0016746">
    <property type="term" value="F:acyltransferase activity"/>
    <property type="evidence" value="ECO:0007669"/>
    <property type="project" value="UniProtKB-KW"/>
</dbReference>
<evidence type="ECO:0000313" key="6">
    <source>
        <dbReference type="Proteomes" id="UP001219389"/>
    </source>
</evidence>
<feature type="transmembrane region" description="Helical" evidence="4">
    <location>
        <begin position="20"/>
        <end position="38"/>
    </location>
</feature>
<dbReference type="CDD" id="cd04647">
    <property type="entry name" value="LbH_MAT_like"/>
    <property type="match status" value="1"/>
</dbReference>
<dbReference type="GeneID" id="69479140"/>
<keyword evidence="2" id="KW-0677">Repeat</keyword>
<keyword evidence="4" id="KW-1133">Transmembrane helix</keyword>
<organism evidence="5 6">
    <name type="scientific">Bacteroides ovatus</name>
    <dbReference type="NCBI Taxonomy" id="28116"/>
    <lineage>
        <taxon>Bacteria</taxon>
        <taxon>Pseudomonadati</taxon>
        <taxon>Bacteroidota</taxon>
        <taxon>Bacteroidia</taxon>
        <taxon>Bacteroidales</taxon>
        <taxon>Bacteroidaceae</taxon>
        <taxon>Bacteroides</taxon>
    </lineage>
</organism>
<dbReference type="InterPro" id="IPR051159">
    <property type="entry name" value="Hexapeptide_acetyltransf"/>
</dbReference>
<evidence type="ECO:0000256" key="2">
    <source>
        <dbReference type="ARBA" id="ARBA00022737"/>
    </source>
</evidence>
<dbReference type="PROSITE" id="PS00101">
    <property type="entry name" value="HEXAPEP_TRANSFERASES"/>
    <property type="match status" value="1"/>
</dbReference>
<keyword evidence="3 5" id="KW-0012">Acyltransferase</keyword>
<evidence type="ECO:0000256" key="4">
    <source>
        <dbReference type="SAM" id="Phobius"/>
    </source>
</evidence>